<dbReference type="RefSeq" id="WP_246001425.1">
    <property type="nucleotide sequence ID" value="NZ_RBKU01000001.1"/>
</dbReference>
<comment type="caution">
    <text evidence="3">The sequence shown here is derived from an EMBL/GenBank/DDBJ whole genome shotgun (WGS) entry which is preliminary data.</text>
</comment>
<organism evidence="3 4">
    <name type="scientific">Mucilaginibacter gracilis</name>
    <dbReference type="NCBI Taxonomy" id="423350"/>
    <lineage>
        <taxon>Bacteria</taxon>
        <taxon>Pseudomonadati</taxon>
        <taxon>Bacteroidota</taxon>
        <taxon>Sphingobacteriia</taxon>
        <taxon>Sphingobacteriales</taxon>
        <taxon>Sphingobacteriaceae</taxon>
        <taxon>Mucilaginibacter</taxon>
    </lineage>
</organism>
<dbReference type="InterPro" id="IPR011990">
    <property type="entry name" value="TPR-like_helical_dom_sf"/>
</dbReference>
<dbReference type="SMART" id="SM00028">
    <property type="entry name" value="TPR"/>
    <property type="match status" value="7"/>
</dbReference>
<dbReference type="EMBL" id="RBKU01000001">
    <property type="protein sequence ID" value="RKR80469.1"/>
    <property type="molecule type" value="Genomic_DNA"/>
</dbReference>
<keyword evidence="4" id="KW-1185">Reference proteome</keyword>
<dbReference type="Pfam" id="PF17128">
    <property type="entry name" value="DUF5107"/>
    <property type="match status" value="1"/>
</dbReference>
<evidence type="ECO:0000313" key="4">
    <source>
        <dbReference type="Proteomes" id="UP000268007"/>
    </source>
</evidence>
<dbReference type="Gene3D" id="1.25.40.10">
    <property type="entry name" value="Tetratricopeptide repeat domain"/>
    <property type="match status" value="3"/>
</dbReference>
<dbReference type="Proteomes" id="UP000268007">
    <property type="component" value="Unassembled WGS sequence"/>
</dbReference>
<evidence type="ECO:0000256" key="1">
    <source>
        <dbReference type="PROSITE-ProRule" id="PRU00339"/>
    </source>
</evidence>
<reference evidence="3 4" key="1">
    <citation type="submission" date="2018-10" db="EMBL/GenBank/DDBJ databases">
        <title>Genomic Encyclopedia of Archaeal and Bacterial Type Strains, Phase II (KMG-II): from individual species to whole genera.</title>
        <authorList>
            <person name="Goeker M."/>
        </authorList>
    </citation>
    <scope>NUCLEOTIDE SEQUENCE [LARGE SCALE GENOMIC DNA]</scope>
    <source>
        <strain evidence="3 4">DSM 18602</strain>
    </source>
</reference>
<dbReference type="PANTHER" id="PTHR12558">
    <property type="entry name" value="CELL DIVISION CYCLE 16,23,27"/>
    <property type="match status" value="1"/>
</dbReference>
<feature type="domain" description="DUF5107" evidence="2">
    <location>
        <begin position="42"/>
        <end position="342"/>
    </location>
</feature>
<keyword evidence="1" id="KW-0802">TPR repeat</keyword>
<accession>A0A495IX67</accession>
<gene>
    <name evidence="3" type="ORF">BDD43_0585</name>
</gene>
<protein>
    <submittedName>
        <fullName evidence="3">Tetratricopeptide (TPR) repeat protein</fullName>
    </submittedName>
</protein>
<dbReference type="SUPFAM" id="SSF48452">
    <property type="entry name" value="TPR-like"/>
    <property type="match status" value="2"/>
</dbReference>
<evidence type="ECO:0000259" key="2">
    <source>
        <dbReference type="Pfam" id="PF17128"/>
    </source>
</evidence>
<dbReference type="PROSITE" id="PS50005">
    <property type="entry name" value="TPR"/>
    <property type="match status" value="1"/>
</dbReference>
<sequence>MKYMIVKAWIEKVIIPTYGAGEPDKNPMFFEKRIYQGSSGVVYPNPVIEKISDEKEDRGYTAVFLENAFIKIMILPELGGRVQMAYDKIKERHFIYYNQVIKPALVGLCGPWISGGIEFNWPQHHRPSTFDAVDFNIEENTDGSVTVWVNELEKMFHTKGMAGFTLHPDHAYLEIKARLSNPTPLPQTFLWWANPAVKVNDHYQSVFPPDVNAVFDHGKRDVSTFPIATGTYYKVDYSPGTDISMYKNIPVPTSYMAVNSAYDFVGGYEHDSKAGMLHIADHHVSPGKKQWTWGNGDFGIAWDRNLTDEDGPYIELMTGVYTDNQPDFTWLMPFEEKSFTQYFLPYRELGLIKNASKDLLLSLDLNQNELGVKVFATSMYKSVGIRVFIGADLLFEDIVDIDPYNIYDRTLNGPDHIKENAITVSIIDKNGKELLRYNGKQENEDIPVAAAPAESPADINNAEQLFLTGQHLEQYRHATFNPVPYYEKALELDPGDVRNNNALGVWYLRRGMFEKSEAFFRAAIKTLIARNPNPYDGEPYFNLGLSLKYLGRKEEVYEAFFKAGWSSAWQDAAYYFIAQLDLLKGDYEKALEHINWSIDRNARNGKAYLIKIQALKKMGKVTEALSVAQSTIERDGFNFGALYQLYLCYQELQQEDKAMQTLNLLKSRSRGTAHNLIECTIDFINQGLYQDAAAILLLANKEEFNTPLINYYLVYIYSRSGDQHGCMNYLTVAAVVDPGYCFPNRLEDIKVLKNAMKLNPADSKAPYYLGNLYFDKRQYAEAISLWELSYQIDSEFATVNRNLGIALFNKSGDKDRALFHFNKAFQLNKNDARMLMELDQLYKRLNYNPEKRLAFLQENLGTATLRDDVYLEIAAIRNFLGDFGVAYDMLMNRKFHPWEGGEGKVAAQYTYSLMERAKLSILKKNPETAIELLNEALRYPDNLGEGKLPGARDNDIYFWLGCAYQASGDEETAGRSWKTAAIGDEDPSAAVFYNDSPPDKIFYQGLALRKIGDDHRAESIFNKLISYGQQHIDDQIKIDYFAVSLPDLMVFDGDLNLLNRIHCLYLQGLGQLGLNNRKESVALFQQVLEMETMHLGAKTHLDLAASYHQLADSFLKV</sequence>
<dbReference type="PANTHER" id="PTHR12558:SF13">
    <property type="entry name" value="CELL DIVISION CYCLE PROTEIN 27 HOMOLOG"/>
    <property type="match status" value="1"/>
</dbReference>
<name>A0A495IX67_9SPHI</name>
<dbReference type="AlphaFoldDB" id="A0A495IX67"/>
<evidence type="ECO:0000313" key="3">
    <source>
        <dbReference type="EMBL" id="RKR80469.1"/>
    </source>
</evidence>
<dbReference type="SUPFAM" id="SSF81901">
    <property type="entry name" value="HCP-like"/>
    <property type="match status" value="1"/>
</dbReference>
<proteinExistence type="predicted"/>
<dbReference type="InterPro" id="IPR033396">
    <property type="entry name" value="DUF5107"/>
</dbReference>
<feature type="repeat" description="TPR" evidence="1">
    <location>
        <begin position="763"/>
        <end position="796"/>
    </location>
</feature>
<dbReference type="InterPro" id="IPR019734">
    <property type="entry name" value="TPR_rpt"/>
</dbReference>